<dbReference type="Pfam" id="PF00324">
    <property type="entry name" value="AA_permease"/>
    <property type="match status" value="1"/>
</dbReference>
<dbReference type="PROSITE" id="PS00218">
    <property type="entry name" value="AMINO_ACID_PERMEASE_1"/>
    <property type="match status" value="1"/>
</dbReference>
<evidence type="ECO:0000256" key="2">
    <source>
        <dbReference type="ARBA" id="ARBA00022448"/>
    </source>
</evidence>
<feature type="transmembrane region" description="Helical" evidence="7">
    <location>
        <begin position="474"/>
        <end position="491"/>
    </location>
</feature>
<feature type="domain" description="Amino acid permease/ SLC12A" evidence="8">
    <location>
        <begin position="45"/>
        <end position="496"/>
    </location>
</feature>
<dbReference type="PANTHER" id="PTHR43341">
    <property type="entry name" value="AMINO ACID PERMEASE"/>
    <property type="match status" value="1"/>
</dbReference>
<dbReference type="EMBL" id="LXJU01000003">
    <property type="protein sequence ID" value="OGE56124.1"/>
    <property type="molecule type" value="Genomic_DNA"/>
</dbReference>
<comment type="caution">
    <text evidence="9">The sequence shown here is derived from an EMBL/GenBank/DDBJ whole genome shotgun (WGS) entry which is preliminary data.</text>
</comment>
<evidence type="ECO:0000313" key="10">
    <source>
        <dbReference type="Proteomes" id="UP000177622"/>
    </source>
</evidence>
<dbReference type="GO" id="GO:0015171">
    <property type="term" value="F:amino acid transmembrane transporter activity"/>
    <property type="evidence" value="ECO:0007669"/>
    <property type="project" value="TreeGrafter"/>
</dbReference>
<feature type="transmembrane region" description="Helical" evidence="7">
    <location>
        <begin position="48"/>
        <end position="67"/>
    </location>
</feature>
<name>A0A1F5LSE1_PENAI</name>
<reference evidence="9 10" key="1">
    <citation type="journal article" date="2016" name="Sci. Rep.">
        <title>Penicillium arizonense, a new, genome sequenced fungal species, reveals a high chemical diversity in secreted metabolites.</title>
        <authorList>
            <person name="Grijseels S."/>
            <person name="Nielsen J.C."/>
            <person name="Randelovic M."/>
            <person name="Nielsen J."/>
            <person name="Nielsen K.F."/>
            <person name="Workman M."/>
            <person name="Frisvad J.C."/>
        </authorList>
    </citation>
    <scope>NUCLEOTIDE SEQUENCE [LARGE SCALE GENOMIC DNA]</scope>
    <source>
        <strain evidence="9 10">CBS 141311</strain>
    </source>
</reference>
<evidence type="ECO:0000256" key="4">
    <source>
        <dbReference type="ARBA" id="ARBA00022970"/>
    </source>
</evidence>
<accession>A0A1F5LSE1</accession>
<dbReference type="RefSeq" id="XP_022491552.1">
    <property type="nucleotide sequence ID" value="XM_022628445.1"/>
</dbReference>
<feature type="transmembrane region" description="Helical" evidence="7">
    <location>
        <begin position="437"/>
        <end position="462"/>
    </location>
</feature>
<feature type="transmembrane region" description="Helical" evidence="7">
    <location>
        <begin position="324"/>
        <end position="345"/>
    </location>
</feature>
<evidence type="ECO:0000256" key="3">
    <source>
        <dbReference type="ARBA" id="ARBA00022692"/>
    </source>
</evidence>
<protein>
    <recommendedName>
        <fullName evidence="8">Amino acid permease/ SLC12A domain-containing protein</fullName>
    </recommendedName>
</protein>
<feature type="transmembrane region" description="Helical" evidence="7">
    <location>
        <begin position="267"/>
        <end position="286"/>
    </location>
</feature>
<comment type="subcellular location">
    <subcellularLocation>
        <location evidence="1">Membrane</location>
        <topology evidence="1">Multi-pass membrane protein</topology>
    </subcellularLocation>
</comment>
<keyword evidence="3 7" id="KW-0812">Transmembrane</keyword>
<dbReference type="GO" id="GO:0016020">
    <property type="term" value="C:membrane"/>
    <property type="evidence" value="ECO:0007669"/>
    <property type="project" value="UniProtKB-SubCell"/>
</dbReference>
<evidence type="ECO:0000313" key="9">
    <source>
        <dbReference type="EMBL" id="OGE56124.1"/>
    </source>
</evidence>
<proteinExistence type="predicted"/>
<feature type="transmembrane region" description="Helical" evidence="7">
    <location>
        <begin position="155"/>
        <end position="175"/>
    </location>
</feature>
<evidence type="ECO:0000256" key="1">
    <source>
        <dbReference type="ARBA" id="ARBA00004141"/>
    </source>
</evidence>
<keyword evidence="10" id="KW-1185">Reference proteome</keyword>
<feature type="transmembrane region" description="Helical" evidence="7">
    <location>
        <begin position="73"/>
        <end position="90"/>
    </location>
</feature>
<dbReference type="FunFam" id="1.20.1740.10:FF:000017">
    <property type="entry name" value="Amino acid permease"/>
    <property type="match status" value="1"/>
</dbReference>
<dbReference type="InterPro" id="IPR050524">
    <property type="entry name" value="APC_YAT"/>
</dbReference>
<feature type="transmembrane region" description="Helical" evidence="7">
    <location>
        <begin position="181"/>
        <end position="201"/>
    </location>
</feature>
<evidence type="ECO:0000256" key="7">
    <source>
        <dbReference type="SAM" id="Phobius"/>
    </source>
</evidence>
<organism evidence="9 10">
    <name type="scientific">Penicillium arizonense</name>
    <dbReference type="NCBI Taxonomy" id="1835702"/>
    <lineage>
        <taxon>Eukaryota</taxon>
        <taxon>Fungi</taxon>
        <taxon>Dikarya</taxon>
        <taxon>Ascomycota</taxon>
        <taxon>Pezizomycotina</taxon>
        <taxon>Eurotiomycetes</taxon>
        <taxon>Eurotiomycetidae</taxon>
        <taxon>Eurotiales</taxon>
        <taxon>Aspergillaceae</taxon>
        <taxon>Penicillium</taxon>
    </lineage>
</organism>
<dbReference type="PIRSF" id="PIRSF006060">
    <property type="entry name" value="AA_transporter"/>
    <property type="match status" value="1"/>
</dbReference>
<dbReference type="GeneID" id="34573179"/>
<keyword evidence="6 7" id="KW-0472">Membrane</keyword>
<dbReference type="InterPro" id="IPR004840">
    <property type="entry name" value="Amino_acid_permease_CS"/>
</dbReference>
<dbReference type="Gene3D" id="1.20.1740.10">
    <property type="entry name" value="Amino acid/polyamine transporter I"/>
    <property type="match status" value="1"/>
</dbReference>
<evidence type="ECO:0000256" key="6">
    <source>
        <dbReference type="ARBA" id="ARBA00023136"/>
    </source>
</evidence>
<gene>
    <name evidence="9" type="ORF">PENARI_c003G06438</name>
</gene>
<dbReference type="PANTHER" id="PTHR43341:SF1">
    <property type="entry name" value="GENERAL AMINO-ACID PERMEASE GAP1"/>
    <property type="match status" value="1"/>
</dbReference>
<dbReference type="AlphaFoldDB" id="A0A1F5LSE1"/>
<keyword evidence="4" id="KW-0029">Amino-acid transport</keyword>
<keyword evidence="2" id="KW-0813">Transport</keyword>
<sequence>MTATEMDIEKKAAVAVDQADSLPSADEDKPVGEINPLKRNLKNRHMQMIAVGGAIGAGLFVSTGSALRTGGPGSLLLCYLIVGGMLLLTVQALGELAVLYPVNGAFFTYCVQFISPAWGFAVGWDYAIGWLIILPFELTAASLTIQYWRDDLNVGIWIAVFLVVLSSIQIFGVRGYGEVEFVLGMIKIIAVIGFIILGIVIDCGGAPKGGYIGAKYWRDPGAFTDFKGFCSVFVTAAFAFGGTEMAGLAAAEAANPAKSIPKATKQVFWRIMIFYVLGTFVIGLIVPSNAEWLLGASGANTKASPFVVSIKNAGISGLPSVMNAIITISVISVANSATYGSSRTLQALAARGMAPKFMAYIDKGGRPLYCILLQIAFGFLAFINEASTGSTIFNWLLALSGISNFFIWGSICLAHIRFRSAWKANGHTARELAYAAPFGVIGSWIGLSLNILCLVAEFYVSVAPKDAQGFFENYLAAPLVIFLFVVWLIYTKLNKDPKLDRGGWFLSVDKIDIVSGIRDGALDVDLPPKVEYATWGEWFKAAPLRVVRSII</sequence>
<feature type="transmembrane region" description="Helical" evidence="7">
    <location>
        <begin position="395"/>
        <end position="416"/>
    </location>
</feature>
<dbReference type="STRING" id="1835702.A0A1F5LSE1"/>
<evidence type="ECO:0000259" key="8">
    <source>
        <dbReference type="Pfam" id="PF00324"/>
    </source>
</evidence>
<dbReference type="Proteomes" id="UP000177622">
    <property type="component" value="Unassembled WGS sequence"/>
</dbReference>
<dbReference type="InterPro" id="IPR004841">
    <property type="entry name" value="AA-permease/SLC12A_dom"/>
</dbReference>
<dbReference type="OrthoDB" id="3900342at2759"/>
<feature type="transmembrane region" description="Helical" evidence="7">
    <location>
        <begin position="366"/>
        <end position="383"/>
    </location>
</feature>
<keyword evidence="5 7" id="KW-1133">Transmembrane helix</keyword>
<evidence type="ECO:0000256" key="5">
    <source>
        <dbReference type="ARBA" id="ARBA00022989"/>
    </source>
</evidence>